<dbReference type="Pfam" id="PF00528">
    <property type="entry name" value="BPD_transp_1"/>
    <property type="match status" value="1"/>
</dbReference>
<keyword evidence="6 7" id="KW-0472">Membrane</keyword>
<comment type="subcellular location">
    <subcellularLocation>
        <location evidence="1 7">Cell membrane</location>
        <topology evidence="1 7">Multi-pass membrane protein</topology>
    </subcellularLocation>
</comment>
<evidence type="ECO:0000313" key="9">
    <source>
        <dbReference type="EMBL" id="ADI19215.1"/>
    </source>
</evidence>
<keyword evidence="9" id="KW-0762">Sugar transport</keyword>
<dbReference type="EMBL" id="GU474913">
    <property type="protein sequence ID" value="ADI19215.1"/>
    <property type="molecule type" value="Genomic_DNA"/>
</dbReference>
<name>E0XXS4_9DELT</name>
<dbReference type="SUPFAM" id="SSF161098">
    <property type="entry name" value="MetI-like"/>
    <property type="match status" value="1"/>
</dbReference>
<organism evidence="9">
    <name type="scientific">uncultured delta proteobacterium HF0130_20J24</name>
    <dbReference type="NCBI Taxonomy" id="710829"/>
    <lineage>
        <taxon>Bacteria</taxon>
        <taxon>Deltaproteobacteria</taxon>
        <taxon>environmental samples</taxon>
    </lineage>
</organism>
<feature type="transmembrane region" description="Helical" evidence="7">
    <location>
        <begin position="7"/>
        <end position="31"/>
    </location>
</feature>
<keyword evidence="4 7" id="KW-0812">Transmembrane</keyword>
<dbReference type="InterPro" id="IPR035906">
    <property type="entry name" value="MetI-like_sf"/>
</dbReference>
<evidence type="ECO:0000256" key="3">
    <source>
        <dbReference type="ARBA" id="ARBA00022475"/>
    </source>
</evidence>
<feature type="domain" description="ABC transmembrane type-1" evidence="8">
    <location>
        <begin position="202"/>
        <end position="392"/>
    </location>
</feature>
<evidence type="ECO:0000256" key="4">
    <source>
        <dbReference type="ARBA" id="ARBA00022692"/>
    </source>
</evidence>
<keyword evidence="5 7" id="KW-1133">Transmembrane helix</keyword>
<dbReference type="CDD" id="cd06261">
    <property type="entry name" value="TM_PBP2"/>
    <property type="match status" value="1"/>
</dbReference>
<dbReference type="InterPro" id="IPR050901">
    <property type="entry name" value="BP-dep_ABC_trans_perm"/>
</dbReference>
<evidence type="ECO:0000256" key="2">
    <source>
        <dbReference type="ARBA" id="ARBA00022448"/>
    </source>
</evidence>
<proteinExistence type="inferred from homology"/>
<keyword evidence="3" id="KW-1003">Cell membrane</keyword>
<feature type="transmembrane region" description="Helical" evidence="7">
    <location>
        <begin position="66"/>
        <end position="83"/>
    </location>
</feature>
<evidence type="ECO:0000259" key="8">
    <source>
        <dbReference type="PROSITE" id="PS50928"/>
    </source>
</evidence>
<comment type="similarity">
    <text evidence="7">Belongs to the binding-protein-dependent transport system permease family.</text>
</comment>
<feature type="transmembrane region" description="Helical" evidence="7">
    <location>
        <begin position="201"/>
        <end position="225"/>
    </location>
</feature>
<feature type="transmembrane region" description="Helical" evidence="7">
    <location>
        <begin position="132"/>
        <end position="158"/>
    </location>
</feature>
<dbReference type="PANTHER" id="PTHR32243">
    <property type="entry name" value="MALTOSE TRANSPORT SYSTEM PERMEASE-RELATED"/>
    <property type="match status" value="1"/>
</dbReference>
<dbReference type="AlphaFoldDB" id="E0XXS4"/>
<evidence type="ECO:0000256" key="1">
    <source>
        <dbReference type="ARBA" id="ARBA00004651"/>
    </source>
</evidence>
<reference evidence="9" key="1">
    <citation type="journal article" date="2011" name="Environ. Microbiol.">
        <title>Time-series analyses of Monterey Bay coastal microbial picoplankton using a 'genome proxy' microarray.</title>
        <authorList>
            <person name="Rich V.I."/>
            <person name="Pham V.D."/>
            <person name="Eppley J."/>
            <person name="Shi Y."/>
            <person name="DeLong E.F."/>
        </authorList>
    </citation>
    <scope>NUCLEOTIDE SEQUENCE</scope>
</reference>
<dbReference type="Gene3D" id="1.10.3720.10">
    <property type="entry name" value="MetI-like"/>
    <property type="match status" value="1"/>
</dbReference>
<feature type="transmembrane region" description="Helical" evidence="7">
    <location>
        <begin position="270"/>
        <end position="293"/>
    </location>
</feature>
<feature type="transmembrane region" description="Helical" evidence="7">
    <location>
        <begin position="237"/>
        <end position="258"/>
    </location>
</feature>
<evidence type="ECO:0000256" key="6">
    <source>
        <dbReference type="ARBA" id="ARBA00023136"/>
    </source>
</evidence>
<feature type="transmembrane region" description="Helical" evidence="7">
    <location>
        <begin position="373"/>
        <end position="392"/>
    </location>
</feature>
<dbReference type="InterPro" id="IPR000515">
    <property type="entry name" value="MetI-like"/>
</dbReference>
<evidence type="ECO:0000256" key="5">
    <source>
        <dbReference type="ARBA" id="ARBA00022989"/>
    </source>
</evidence>
<protein>
    <submittedName>
        <fullName evidence="9">ABC-type sugar transport system, permease component</fullName>
    </submittedName>
</protein>
<dbReference type="PANTHER" id="PTHR32243:SF18">
    <property type="entry name" value="INNER MEMBRANE ABC TRANSPORTER PERMEASE PROTEIN YCJP"/>
    <property type="match status" value="1"/>
</dbReference>
<evidence type="ECO:0000256" key="7">
    <source>
        <dbReference type="RuleBase" id="RU363032"/>
    </source>
</evidence>
<dbReference type="GO" id="GO:0005886">
    <property type="term" value="C:plasma membrane"/>
    <property type="evidence" value="ECO:0007669"/>
    <property type="project" value="UniProtKB-SubCell"/>
</dbReference>
<accession>E0XXS4</accession>
<keyword evidence="2 7" id="KW-0813">Transport</keyword>
<feature type="transmembrane region" description="Helical" evidence="7">
    <location>
        <begin position="314"/>
        <end position="339"/>
    </location>
</feature>
<sequence>MANWRRSLAAVLIGGVSASICTIIWGILLLFTGVETIQIRLQEAIISGMLTGMLSDLRKLNELKSILISIFLGSFIFLAFNDFSPWNINLAKNSLSAGLGTLWVIISTVWSTRKALSGIELESFDRDEIERFTIRIFQGIGLLFFIIIVAFPFVYMVITSLKSQMALLTNPTDLRISFESGLGSLMNSYQEVWTTFNFQRYIWISTVVSVGTVGITLSLSILGAYSVTRLRFPGRIWLSRSILIIYMFPAIVLVIPLYSIFNQLQLRNNLIGLFIVYTATTLPVALYMLKGFFSTLPAELEEAGRIDGCSRVGVIWRITLPLSLPAISSVALYVFMIAWNEFLFAFMFLDDPNIFTLSRGMVSLNSSEVPRQYLMAGAVMVTVPVMAIFFWFEKYLVSGLASGAVKG</sequence>
<dbReference type="PROSITE" id="PS50928">
    <property type="entry name" value="ABC_TM1"/>
    <property type="match status" value="1"/>
</dbReference>
<dbReference type="GO" id="GO:0055085">
    <property type="term" value="P:transmembrane transport"/>
    <property type="evidence" value="ECO:0007669"/>
    <property type="project" value="InterPro"/>
</dbReference>